<evidence type="ECO:0000313" key="3">
    <source>
        <dbReference type="Proteomes" id="UP001360953"/>
    </source>
</evidence>
<dbReference type="Proteomes" id="UP001360953">
    <property type="component" value="Unassembled WGS sequence"/>
</dbReference>
<dbReference type="GeneID" id="92028206"/>
<feature type="compositionally biased region" description="Basic and acidic residues" evidence="1">
    <location>
        <begin position="195"/>
        <end position="207"/>
    </location>
</feature>
<evidence type="ECO:0000313" key="2">
    <source>
        <dbReference type="EMBL" id="KAK7538096.1"/>
    </source>
</evidence>
<accession>A0ABR1LU89</accession>
<dbReference type="RefSeq" id="XP_066655783.1">
    <property type="nucleotide sequence ID" value="XM_066795300.1"/>
</dbReference>
<feature type="compositionally biased region" description="Polar residues" evidence="1">
    <location>
        <begin position="208"/>
        <end position="228"/>
    </location>
</feature>
<gene>
    <name evidence="2" type="ORF">J3D65DRAFT_315031</name>
</gene>
<reference evidence="2 3" key="1">
    <citation type="submission" date="2024-04" db="EMBL/GenBank/DDBJ databases">
        <title>Phyllosticta paracitricarpa is synonymous to the EU quarantine fungus P. citricarpa based on phylogenomic analyses.</title>
        <authorList>
            <consortium name="Lawrence Berkeley National Laboratory"/>
            <person name="Van ingen-buijs V.A."/>
            <person name="Van westerhoven A.C."/>
            <person name="Haridas S."/>
            <person name="Skiadas P."/>
            <person name="Martin F."/>
            <person name="Groenewald J.Z."/>
            <person name="Crous P.W."/>
            <person name="Seidl M.F."/>
        </authorList>
    </citation>
    <scope>NUCLEOTIDE SEQUENCE [LARGE SCALE GENOMIC DNA]</scope>
    <source>
        <strain evidence="2 3">CPC 17464</strain>
    </source>
</reference>
<organism evidence="2 3">
    <name type="scientific">Phyllosticta citribraziliensis</name>
    <dbReference type="NCBI Taxonomy" id="989973"/>
    <lineage>
        <taxon>Eukaryota</taxon>
        <taxon>Fungi</taxon>
        <taxon>Dikarya</taxon>
        <taxon>Ascomycota</taxon>
        <taxon>Pezizomycotina</taxon>
        <taxon>Dothideomycetes</taxon>
        <taxon>Dothideomycetes incertae sedis</taxon>
        <taxon>Botryosphaeriales</taxon>
        <taxon>Phyllostictaceae</taxon>
        <taxon>Phyllosticta</taxon>
    </lineage>
</organism>
<feature type="region of interest" description="Disordered" evidence="1">
    <location>
        <begin position="184"/>
        <end position="298"/>
    </location>
</feature>
<proteinExistence type="predicted"/>
<feature type="compositionally biased region" description="Basic and acidic residues" evidence="1">
    <location>
        <begin position="229"/>
        <end position="246"/>
    </location>
</feature>
<sequence>MSNIFAMAMEFSISSISWSLRRDCKEFAPQLVQQVEALHIASRDFEDASFLPQPDTPLRTGYELLVGRCYANLQELEGLVNYRRQSLRRGDAVAAESTAVPLQRLMSKLLENAQAYRGLQEAIEAAARPLEHPGVASPPLSPQVQATTANIPVSPQESPMRLQPYAETVVDSEDEPFEIVVPAETEPTSPVSPVQKHEGPNPARERSTASQRNAIRNDMTKTSQNSTTERQERSGPRATRRDEPRQRPRRKVTSDSQSTWSSAAECGSVEELSNEPPTDHRRRLARRAKNKEKSTQELHAEIRREEAAQHTRFQQPLDNWQPGRSWFPPPTATYSLPQQFQAPSPYLDSSALNPGFAGMPYPYQYAAQYTAYPFRPGYPTAAGWQNTYQQHPYPPPGSPAPPTSVYNPAPNSGAKGRCNCASRPESERVFYVDEKGTCHVCLHW</sequence>
<feature type="compositionally biased region" description="Basic residues" evidence="1">
    <location>
        <begin position="280"/>
        <end position="290"/>
    </location>
</feature>
<dbReference type="EMBL" id="JBBPEH010000005">
    <property type="protein sequence ID" value="KAK7538096.1"/>
    <property type="molecule type" value="Genomic_DNA"/>
</dbReference>
<evidence type="ECO:0000256" key="1">
    <source>
        <dbReference type="SAM" id="MobiDB-lite"/>
    </source>
</evidence>
<protein>
    <submittedName>
        <fullName evidence="2">Uncharacterized protein</fullName>
    </submittedName>
</protein>
<name>A0ABR1LU89_9PEZI</name>
<comment type="caution">
    <text evidence="2">The sequence shown here is derived from an EMBL/GenBank/DDBJ whole genome shotgun (WGS) entry which is preliminary data.</text>
</comment>
<keyword evidence="3" id="KW-1185">Reference proteome</keyword>